<evidence type="ECO:0000313" key="2">
    <source>
        <dbReference type="Proteomes" id="UP000317199"/>
    </source>
</evidence>
<dbReference type="Gene3D" id="2.40.10.10">
    <property type="entry name" value="Trypsin-like serine proteases"/>
    <property type="match status" value="2"/>
</dbReference>
<name>A0A514BWI4_9GAMM</name>
<dbReference type="InterPro" id="IPR043504">
    <property type="entry name" value="Peptidase_S1_PA_chymotrypsin"/>
</dbReference>
<reference evidence="1 2" key="1">
    <citation type="submission" date="2019-06" db="EMBL/GenBank/DDBJ databases">
        <title>Lysobacter alkalisoli sp. nov. isolated from saline-alkali soil.</title>
        <authorList>
            <person name="Sun J.-Q."/>
            <person name="Xu L."/>
        </authorList>
    </citation>
    <scope>NUCLEOTIDE SEQUENCE [LARGE SCALE GENOMIC DNA]</scope>
    <source>
        <strain evidence="1 2">SJ-36</strain>
    </source>
</reference>
<evidence type="ECO:0000313" key="1">
    <source>
        <dbReference type="EMBL" id="QDH71665.1"/>
    </source>
</evidence>
<dbReference type="EMBL" id="CP041242">
    <property type="protein sequence ID" value="QDH71665.1"/>
    <property type="molecule type" value="Genomic_DNA"/>
</dbReference>
<organism evidence="1 2">
    <name type="scientific">Marilutibacter alkalisoli</name>
    <dbReference type="NCBI Taxonomy" id="2591633"/>
    <lineage>
        <taxon>Bacteria</taxon>
        <taxon>Pseudomonadati</taxon>
        <taxon>Pseudomonadota</taxon>
        <taxon>Gammaproteobacteria</taxon>
        <taxon>Lysobacterales</taxon>
        <taxon>Lysobacteraceae</taxon>
        <taxon>Marilutibacter</taxon>
    </lineage>
</organism>
<dbReference type="PANTHER" id="PTHR36234:SF5">
    <property type="entry name" value="LYSYL ENDOPEPTIDASE"/>
    <property type="match status" value="1"/>
</dbReference>
<dbReference type="PANTHER" id="PTHR36234">
    <property type="entry name" value="LYSYL ENDOPEPTIDASE"/>
    <property type="match status" value="1"/>
</dbReference>
<accession>A0A514BWI4</accession>
<dbReference type="InterPro" id="IPR009003">
    <property type="entry name" value="Peptidase_S1_PA"/>
</dbReference>
<dbReference type="Proteomes" id="UP000317199">
    <property type="component" value="Chromosome"/>
</dbReference>
<dbReference type="SUPFAM" id="SSF50494">
    <property type="entry name" value="Trypsin-like serine proteases"/>
    <property type="match status" value="1"/>
</dbReference>
<keyword evidence="2" id="KW-1185">Reference proteome</keyword>
<proteinExistence type="predicted"/>
<protein>
    <submittedName>
        <fullName evidence="1">Trypsin-like peptidase domain-containing protein</fullName>
    </submittedName>
</protein>
<dbReference type="KEGG" id="lyj:FKV23_02275"/>
<dbReference type="Pfam" id="PF13365">
    <property type="entry name" value="Trypsin_2"/>
    <property type="match status" value="1"/>
</dbReference>
<dbReference type="AlphaFoldDB" id="A0A514BWI4"/>
<dbReference type="OrthoDB" id="5928962at2"/>
<gene>
    <name evidence="1" type="ORF">FKV23_02275</name>
</gene>
<sequence>MNLVWRQEIHHPGASYIAPHFQRFNLPRGAAAVVRSPDNARLWTYTGQGKPRFGDREGFWGIHIPGDRAVIEVYSRHPVGKGAVRIDGYARGFGRQEQVAPSLGEPEAICGTDDSQRAQCYIGTDAYDKARTVARLLINGTSACTGWLVGSEGHVMTNNHCIATAGDASNTDYEFMAEGSCSQNCESWGACPGTVEASGGTLVKTNSALDYSLIKLPTNVSGTYGYLQMRNSGAVLDERIYIPQHAAAWGKRIAIESTATVDGGFCHANDLNRPVCTGGTRDVGYMCDTRGGSSGSPVLGWDDNTVVALHHCANCPNRGVPIEHVIDHLGSSLPADSTTGGSPPPPPTCSVKGDACSADSECCDGKCRGKAGAKTCK</sequence>